<keyword evidence="2" id="KW-1133">Transmembrane helix</keyword>
<dbReference type="AlphaFoldDB" id="U6GD59"/>
<keyword evidence="2" id="KW-0472">Membrane</keyword>
<dbReference type="VEuPathDB" id="ToxoDB:EAH_00000580"/>
<evidence type="ECO:0000313" key="4">
    <source>
        <dbReference type="Proteomes" id="UP000018050"/>
    </source>
</evidence>
<evidence type="ECO:0008006" key="5">
    <source>
        <dbReference type="Google" id="ProtNLM"/>
    </source>
</evidence>
<accession>U6GD59</accession>
<reference evidence="3" key="2">
    <citation type="submission" date="2013-10" db="EMBL/GenBank/DDBJ databases">
        <authorList>
            <person name="Aslett M."/>
        </authorList>
    </citation>
    <scope>NUCLEOTIDE SEQUENCE [LARGE SCALE GENOMIC DNA]</scope>
    <source>
        <strain evidence="3">Houghton</strain>
    </source>
</reference>
<dbReference type="EMBL" id="HG670679">
    <property type="protein sequence ID" value="CDI77487.1"/>
    <property type="molecule type" value="Genomic_DNA"/>
</dbReference>
<dbReference type="Gene3D" id="3.30.70.100">
    <property type="match status" value="1"/>
</dbReference>
<evidence type="ECO:0000256" key="1">
    <source>
        <dbReference type="SAM" id="MobiDB-lite"/>
    </source>
</evidence>
<keyword evidence="2" id="KW-0812">Transmembrane</keyword>
<keyword evidence="4" id="KW-1185">Reference proteome</keyword>
<sequence length="543" mass="59950">MGLADFPYLVQRRIRAVIECYRSTSLYYRNIGFFGVGILWGSVWGSYKRKAKDATNADCSAVHLTFYDIPTALSLQQQDSQPSCGERTDRHLPPQRKRAFENLWEEAARLLQRQPGYTYTQMFRRLMPDEGVEDASLGHVADAELERNSSGRKGVGAGIETPTDSEANQEQRVVDYVELRVWENEESHKNADMAQAALIKKIRELGVKMDTGLYRPYAVKGGIGRVTAGCSTAEHQTSKQQPLGDLPMAAGGSAVSAQGSRWTTTVVDEGSSGRMVSSNMGRVFTWMKYGISASAHADRRAFRTPTRTKQEPILAPDQPTSFTGEFDAGINASPPAVDTLASEFGFVEIFKKLFGGTGEEQEEAPTTSEQRRSAWQEEERHAEFAFCSDVGFRGLHPEEGGEEAVLSITAHVGVDVAVFAKEPCFLLRTILCKAIKKPTHYDITSAVKQETTFDVEAQQQEQMQQLSRQQMLLPHQTPSAPAFAAAPPGYLPGEAQVAPQTFAAAAYGRERSAFPQWALYLILIGIALTCALLLCCCLCFCRR</sequence>
<evidence type="ECO:0000313" key="3">
    <source>
        <dbReference type="EMBL" id="CDI77487.1"/>
    </source>
</evidence>
<dbReference type="GeneID" id="25268128"/>
<name>U6GD59_EIMAC</name>
<reference evidence="3" key="1">
    <citation type="submission" date="2013-10" db="EMBL/GenBank/DDBJ databases">
        <title>Genomic analysis of the causative agents of coccidiosis in chickens.</title>
        <authorList>
            <person name="Reid A.J."/>
            <person name="Blake D."/>
            <person name="Billington K."/>
            <person name="Browne H."/>
            <person name="Dunn M."/>
            <person name="Hung S."/>
            <person name="Kawahara F."/>
            <person name="Miranda-Saavedra D."/>
            <person name="Mourier T."/>
            <person name="Nagra H."/>
            <person name="Otto T.D."/>
            <person name="Rawlings N."/>
            <person name="Sanchez A."/>
            <person name="Sanders M."/>
            <person name="Subramaniam C."/>
            <person name="Tay Y."/>
            <person name="Dear P."/>
            <person name="Doerig C."/>
            <person name="Gruber A."/>
            <person name="Parkinson J."/>
            <person name="Shirley M."/>
            <person name="Wan K.L."/>
            <person name="Berriman M."/>
            <person name="Tomley F."/>
            <person name="Pain A."/>
        </authorList>
    </citation>
    <scope>NUCLEOTIDE SEQUENCE [LARGE SCALE GENOMIC DNA]</scope>
    <source>
        <strain evidence="3">Houghton</strain>
    </source>
</reference>
<dbReference type="InterPro" id="IPR011008">
    <property type="entry name" value="Dimeric_a/b-barrel"/>
</dbReference>
<gene>
    <name evidence="3" type="ORF">EAH_00000580</name>
</gene>
<dbReference type="SUPFAM" id="SSF54909">
    <property type="entry name" value="Dimeric alpha+beta barrel"/>
    <property type="match status" value="1"/>
</dbReference>
<protein>
    <recommendedName>
        <fullName evidence="5">Transmembrane protein</fullName>
    </recommendedName>
</protein>
<dbReference type="OrthoDB" id="345491at2759"/>
<feature type="region of interest" description="Disordered" evidence="1">
    <location>
        <begin position="147"/>
        <end position="170"/>
    </location>
</feature>
<organism evidence="3 4">
    <name type="scientific">Eimeria acervulina</name>
    <name type="common">Coccidian parasite</name>
    <dbReference type="NCBI Taxonomy" id="5801"/>
    <lineage>
        <taxon>Eukaryota</taxon>
        <taxon>Sar</taxon>
        <taxon>Alveolata</taxon>
        <taxon>Apicomplexa</taxon>
        <taxon>Conoidasida</taxon>
        <taxon>Coccidia</taxon>
        <taxon>Eucoccidiorida</taxon>
        <taxon>Eimeriorina</taxon>
        <taxon>Eimeriidae</taxon>
        <taxon>Eimeria</taxon>
    </lineage>
</organism>
<proteinExistence type="predicted"/>
<dbReference type="Proteomes" id="UP000018050">
    <property type="component" value="Unassembled WGS sequence"/>
</dbReference>
<evidence type="ECO:0000256" key="2">
    <source>
        <dbReference type="SAM" id="Phobius"/>
    </source>
</evidence>
<dbReference type="RefSeq" id="XP_013252156.1">
    <property type="nucleotide sequence ID" value="XM_013396702.1"/>
</dbReference>
<feature type="transmembrane region" description="Helical" evidence="2">
    <location>
        <begin position="517"/>
        <end position="541"/>
    </location>
</feature>